<feature type="compositionally biased region" description="Basic and acidic residues" evidence="1">
    <location>
        <begin position="474"/>
        <end position="484"/>
    </location>
</feature>
<organism evidence="2 3">
    <name type="scientific">Smittium culicis</name>
    <dbReference type="NCBI Taxonomy" id="133412"/>
    <lineage>
        <taxon>Eukaryota</taxon>
        <taxon>Fungi</taxon>
        <taxon>Fungi incertae sedis</taxon>
        <taxon>Zoopagomycota</taxon>
        <taxon>Kickxellomycotina</taxon>
        <taxon>Harpellomycetes</taxon>
        <taxon>Harpellales</taxon>
        <taxon>Legeriomycetaceae</taxon>
        <taxon>Smittium</taxon>
    </lineage>
</organism>
<feature type="region of interest" description="Disordered" evidence="1">
    <location>
        <begin position="52"/>
        <end position="82"/>
    </location>
</feature>
<dbReference type="AlphaFoldDB" id="A0A1R1X633"/>
<evidence type="ECO:0000313" key="2">
    <source>
        <dbReference type="EMBL" id="OMJ10037.1"/>
    </source>
</evidence>
<evidence type="ECO:0000313" key="3">
    <source>
        <dbReference type="Proteomes" id="UP000187283"/>
    </source>
</evidence>
<comment type="caution">
    <text evidence="2">The sequence shown here is derived from an EMBL/GenBank/DDBJ whole genome shotgun (WGS) entry which is preliminary data.</text>
</comment>
<dbReference type="EMBL" id="LSSN01005197">
    <property type="protein sequence ID" value="OMJ10037.1"/>
    <property type="molecule type" value="Genomic_DNA"/>
</dbReference>
<evidence type="ECO:0000256" key="1">
    <source>
        <dbReference type="SAM" id="MobiDB-lite"/>
    </source>
</evidence>
<proteinExistence type="predicted"/>
<keyword evidence="3" id="KW-1185">Reference proteome</keyword>
<gene>
    <name evidence="2" type="ORF">AYI70_g10566</name>
</gene>
<feature type="compositionally biased region" description="Basic and acidic residues" evidence="1">
    <location>
        <begin position="52"/>
        <end position="62"/>
    </location>
</feature>
<dbReference type="OrthoDB" id="5665986at2759"/>
<accession>A0A1R1X633</accession>
<feature type="compositionally biased region" description="Low complexity" evidence="1">
    <location>
        <begin position="72"/>
        <end position="82"/>
    </location>
</feature>
<name>A0A1R1X633_9FUNG</name>
<dbReference type="Proteomes" id="UP000187283">
    <property type="component" value="Unassembled WGS sequence"/>
</dbReference>
<sequence>MLAVYTKTSNSKGLDNNGETSSISDTFCFWEKNGGCLRTDCMKKHMTPEKKYTKALHSRESSKTSIELSDALNSSNSTSNGNTLTSNMFSTQMINNPTNILKNSFNTPDLNNSGVDKPVAASSFNFNRALISPSEDKFNVNIDKNNSFTKTGSHLLGRGNNVQNIIQLEKDKKLSDLVSAKLPLNPAVPDHSIMPHNHIKNIFNKSILGKSGASNTDMFGAISNKSKTTASSLNIGALTTGVDKLKGNANANKLKGIPGTLLSKNKKLGNSVLSGINNKRGIGQLIDASKPRVKAKKQAEKVGEIKVKSLAEILAEKRAKKALANTEKSVASMAPPAATDAAKATATASMPLWQQGASKLFSGAQSEVAMKLAVSQTPKTTVGGGDSNNLVPGIVPKIDGDVRNMGGMLTDSENLSGIPPITSLNPAAVRPENHSSISGNSFVKSASTSNMQVDKSNIDFELGAGSSSGGTGAGERERKVRGTEDDSSCGLYLGEKHAVVDGGEREDRRGYADKKCFSELGIDFDKELYSLDNDPVLWKPLEY</sequence>
<protein>
    <submittedName>
        <fullName evidence="2">Uncharacterized protein</fullName>
    </submittedName>
</protein>
<feature type="region of interest" description="Disordered" evidence="1">
    <location>
        <begin position="460"/>
        <end position="487"/>
    </location>
</feature>
<reference evidence="2 3" key="1">
    <citation type="submission" date="2017-01" db="EMBL/GenBank/DDBJ databases">
        <authorList>
            <person name="Mah S.A."/>
            <person name="Swanson W.J."/>
            <person name="Moy G.W."/>
            <person name="Vacquier V.D."/>
        </authorList>
    </citation>
    <scope>NUCLEOTIDE SEQUENCE [LARGE SCALE GENOMIC DNA]</scope>
    <source>
        <strain evidence="2 3">GSMNP</strain>
    </source>
</reference>